<dbReference type="InterPro" id="IPR032710">
    <property type="entry name" value="NTF2-like_dom_sf"/>
</dbReference>
<evidence type="ECO:0000313" key="2">
    <source>
        <dbReference type="EMBL" id="SDJ57985.1"/>
    </source>
</evidence>
<dbReference type="InterPro" id="IPR037401">
    <property type="entry name" value="SnoaL-like"/>
</dbReference>
<keyword evidence="3" id="KW-1185">Reference proteome</keyword>
<sequence length="136" mass="15684">MSQSTKHVVDRFLRAMNDHDLDELISCFHEDYRSETPAHPERSFTGRAQVRANWVQLFETTPDLAVEFSRTMIDDDTAWIELRMHGTQTDEELDVRGVVIKGISGDRIQWGRIYLEPVQQSADVTWEAIYAGQEDG</sequence>
<gene>
    <name evidence="2" type="ORF">SAMN04515672_1059</name>
</gene>
<dbReference type="SUPFAM" id="SSF54427">
    <property type="entry name" value="NTF2-like"/>
    <property type="match status" value="1"/>
</dbReference>
<dbReference type="STRING" id="1095776.SAMN04515672_1059"/>
<evidence type="ECO:0000259" key="1">
    <source>
        <dbReference type="Pfam" id="PF12680"/>
    </source>
</evidence>
<dbReference type="Gene3D" id="3.10.450.50">
    <property type="match status" value="1"/>
</dbReference>
<accession>A0A1G8UY15</accession>
<feature type="domain" description="SnoaL-like" evidence="1">
    <location>
        <begin position="9"/>
        <end position="110"/>
    </location>
</feature>
<dbReference type="Pfam" id="PF12680">
    <property type="entry name" value="SnoaL_2"/>
    <property type="match status" value="1"/>
</dbReference>
<organism evidence="2 3">
    <name type="scientific">Natronorubrum texcoconense</name>
    <dbReference type="NCBI Taxonomy" id="1095776"/>
    <lineage>
        <taxon>Archaea</taxon>
        <taxon>Methanobacteriati</taxon>
        <taxon>Methanobacteriota</taxon>
        <taxon>Stenosarchaea group</taxon>
        <taxon>Halobacteria</taxon>
        <taxon>Halobacteriales</taxon>
        <taxon>Natrialbaceae</taxon>
        <taxon>Natronorubrum</taxon>
    </lineage>
</organism>
<proteinExistence type="predicted"/>
<name>A0A1G8UY15_9EURY</name>
<reference evidence="3" key="1">
    <citation type="submission" date="2016-10" db="EMBL/GenBank/DDBJ databases">
        <authorList>
            <person name="Varghese N."/>
            <person name="Submissions S."/>
        </authorList>
    </citation>
    <scope>NUCLEOTIDE SEQUENCE [LARGE SCALE GENOMIC DNA]</scope>
    <source>
        <strain evidence="3">B4,CECT 8067,JCM 17497</strain>
    </source>
</reference>
<dbReference type="Proteomes" id="UP000198882">
    <property type="component" value="Unassembled WGS sequence"/>
</dbReference>
<dbReference type="OrthoDB" id="196507at2157"/>
<protein>
    <submittedName>
        <fullName evidence="2">SnoaL-like domain-containing protein</fullName>
    </submittedName>
</protein>
<dbReference type="EMBL" id="FNFE01000001">
    <property type="protein sequence ID" value="SDJ57985.1"/>
    <property type="molecule type" value="Genomic_DNA"/>
</dbReference>
<dbReference type="AlphaFoldDB" id="A0A1G8UY15"/>
<dbReference type="RefSeq" id="WP_139171263.1">
    <property type="nucleotide sequence ID" value="NZ_FNFE01000001.1"/>
</dbReference>
<evidence type="ECO:0000313" key="3">
    <source>
        <dbReference type="Proteomes" id="UP000198882"/>
    </source>
</evidence>